<dbReference type="GO" id="GO:0005524">
    <property type="term" value="F:ATP binding"/>
    <property type="evidence" value="ECO:0007669"/>
    <property type="project" value="UniProtKB-KW"/>
</dbReference>
<dbReference type="SUPFAM" id="SSF46894">
    <property type="entry name" value="C-terminal effector domain of the bipartite response regulators"/>
    <property type="match status" value="1"/>
</dbReference>
<dbReference type="Gene3D" id="3.40.50.300">
    <property type="entry name" value="P-loop containing nucleotide triphosphate hydrolases"/>
    <property type="match status" value="1"/>
</dbReference>
<dbReference type="Gene3D" id="1.25.40.10">
    <property type="entry name" value="Tetratricopeptide repeat domain"/>
    <property type="match status" value="1"/>
</dbReference>
<keyword evidence="2" id="KW-0547">Nucleotide-binding</keyword>
<dbReference type="SMART" id="SM00421">
    <property type="entry name" value="HTH_LUXR"/>
    <property type="match status" value="1"/>
</dbReference>
<dbReference type="RefSeq" id="WP_387398784.1">
    <property type="nucleotide sequence ID" value="NZ_JBIAMT010000005.1"/>
</dbReference>
<dbReference type="InterPro" id="IPR016032">
    <property type="entry name" value="Sig_transdc_resp-reg_C-effctor"/>
</dbReference>
<dbReference type="CDD" id="cd06170">
    <property type="entry name" value="LuxR_C_like"/>
    <property type="match status" value="1"/>
</dbReference>
<evidence type="ECO:0000313" key="2">
    <source>
        <dbReference type="EMBL" id="MFF0499906.1"/>
    </source>
</evidence>
<proteinExistence type="predicted"/>
<feature type="domain" description="HTH luxR-type" evidence="1">
    <location>
        <begin position="705"/>
        <end position="770"/>
    </location>
</feature>
<keyword evidence="2" id="KW-0067">ATP-binding</keyword>
<dbReference type="PANTHER" id="PTHR47691">
    <property type="entry name" value="REGULATOR-RELATED"/>
    <property type="match status" value="1"/>
</dbReference>
<dbReference type="PROSITE" id="PS50043">
    <property type="entry name" value="HTH_LUXR_2"/>
    <property type="match status" value="1"/>
</dbReference>
<keyword evidence="3" id="KW-1185">Reference proteome</keyword>
<gene>
    <name evidence="2" type="ORF">ACFYU5_26135</name>
</gene>
<dbReference type="EMBL" id="JBIAMT010000005">
    <property type="protein sequence ID" value="MFF0499906.1"/>
    <property type="molecule type" value="Genomic_DNA"/>
</dbReference>
<dbReference type="InterPro" id="IPR036388">
    <property type="entry name" value="WH-like_DNA-bd_sf"/>
</dbReference>
<protein>
    <submittedName>
        <fullName evidence="2">ATP-binding protein</fullName>
    </submittedName>
</protein>
<dbReference type="PRINTS" id="PR00038">
    <property type="entry name" value="HTHLUXR"/>
</dbReference>
<organism evidence="2 3">
    <name type="scientific">Nocardia aobensis</name>
    <dbReference type="NCBI Taxonomy" id="257277"/>
    <lineage>
        <taxon>Bacteria</taxon>
        <taxon>Bacillati</taxon>
        <taxon>Actinomycetota</taxon>
        <taxon>Actinomycetes</taxon>
        <taxon>Mycobacteriales</taxon>
        <taxon>Nocardiaceae</taxon>
        <taxon>Nocardia</taxon>
    </lineage>
</organism>
<dbReference type="PRINTS" id="PR00364">
    <property type="entry name" value="DISEASERSIST"/>
</dbReference>
<comment type="caution">
    <text evidence="2">The sequence shown here is derived from an EMBL/GenBank/DDBJ whole genome shotgun (WGS) entry which is preliminary data.</text>
</comment>
<evidence type="ECO:0000259" key="1">
    <source>
        <dbReference type="PROSITE" id="PS50043"/>
    </source>
</evidence>
<dbReference type="PROSITE" id="PS00622">
    <property type="entry name" value="HTH_LUXR_1"/>
    <property type="match status" value="1"/>
</dbReference>
<reference evidence="2 3" key="1">
    <citation type="submission" date="2024-10" db="EMBL/GenBank/DDBJ databases">
        <title>The Natural Products Discovery Center: Release of the First 8490 Sequenced Strains for Exploring Actinobacteria Biosynthetic Diversity.</title>
        <authorList>
            <person name="Kalkreuter E."/>
            <person name="Kautsar S.A."/>
            <person name="Yang D."/>
            <person name="Bader C.D."/>
            <person name="Teijaro C.N."/>
            <person name="Fluegel L."/>
            <person name="Davis C.M."/>
            <person name="Simpson J.R."/>
            <person name="Lauterbach L."/>
            <person name="Steele A.D."/>
            <person name="Gui C."/>
            <person name="Meng S."/>
            <person name="Li G."/>
            <person name="Viehrig K."/>
            <person name="Ye F."/>
            <person name="Su P."/>
            <person name="Kiefer A.F."/>
            <person name="Nichols A."/>
            <person name="Cepeda A.J."/>
            <person name="Yan W."/>
            <person name="Fan B."/>
            <person name="Jiang Y."/>
            <person name="Adhikari A."/>
            <person name="Zheng C.-J."/>
            <person name="Schuster L."/>
            <person name="Cowan T.M."/>
            <person name="Smanski M.J."/>
            <person name="Chevrette M.G."/>
            <person name="De Carvalho L.P.S."/>
            <person name="Shen B."/>
        </authorList>
    </citation>
    <scope>NUCLEOTIDE SEQUENCE [LARGE SCALE GENOMIC DNA]</scope>
    <source>
        <strain evidence="2 3">NPDC004119</strain>
    </source>
</reference>
<dbReference type="InterPro" id="IPR000792">
    <property type="entry name" value="Tscrpt_reg_LuxR_C"/>
</dbReference>
<evidence type="ECO:0000313" key="3">
    <source>
        <dbReference type="Proteomes" id="UP001601442"/>
    </source>
</evidence>
<dbReference type="Proteomes" id="UP001601442">
    <property type="component" value="Unassembled WGS sequence"/>
</dbReference>
<dbReference type="Gene3D" id="1.10.10.10">
    <property type="entry name" value="Winged helix-like DNA-binding domain superfamily/Winged helix DNA-binding domain"/>
    <property type="match status" value="1"/>
</dbReference>
<dbReference type="PANTHER" id="PTHR47691:SF3">
    <property type="entry name" value="HTH-TYPE TRANSCRIPTIONAL REGULATOR RV0890C-RELATED"/>
    <property type="match status" value="1"/>
</dbReference>
<dbReference type="InterPro" id="IPR027417">
    <property type="entry name" value="P-loop_NTPase"/>
</dbReference>
<name>A0ABW6P9W4_9NOCA</name>
<dbReference type="InterPro" id="IPR011990">
    <property type="entry name" value="TPR-like_helical_dom_sf"/>
</dbReference>
<dbReference type="SUPFAM" id="SSF48452">
    <property type="entry name" value="TPR-like"/>
    <property type="match status" value="2"/>
</dbReference>
<dbReference type="SUPFAM" id="SSF52540">
    <property type="entry name" value="P-loop containing nucleoside triphosphate hydrolases"/>
    <property type="match status" value="1"/>
</dbReference>
<accession>A0ABW6P9W4</accession>
<sequence>MTSANEEWVGRLPAELTTFVGRRPELLDLKQAFSTSRLVTLVGPGGVGKTRLALHAATTARRAFRNGSWFVDISPLRDEELLAPTIAAALNLRDISTRWAPSVLAAQLVGKQLLLILDNCEYLSYACAVMVDALLKECPDLRVLATSRQPLDVAGEQLFVVRPLPTPIPAADGSVAADLDGYDAVTLFVDRARAADPSFALTADNARAVAELCYRVDGLPLAVELAAARIRHLSVQQILDRLDERYGILQSGSRSLAPRQRSLRSLIGWSHELCTPEEQVLWARLTVFSGSFSAEAAEAVCTDDDVPPETFLDTLAGLVDKSIVSIERHGGSRVRYRMLETIRTFGAERLSATDSERRQLRRRHQTFYCARLSRGLESWFGPGQVELMQWIAAERDNIRTAIEFSLGESGAARMGAILGASLGGVGIQIGLVREGRRWTTDLLDAIPEPCAERALLLWIGGWCALQEGELDEAEAMLQDAGSVARHLRDGGTAAIATALLGSVRLTRGDLSGAAQVLESALEGVEPENTMARVLVEIRQGVTKFRLGEVRRGIELCRAAVALCEERDELWHRSEALWELATMYWEVGDIDRADSSARDALRIHRLFGHLVGSAQCFETLAWIACRRRQYERTAQLLGAADAIWQSTEAAQVPRALGHRESTAEAARKALGDRKYGEARRAGTRNSAVSNTAFALGESPATAEGASQSPMIQLTEREREVAELIAEGTSNKDIAATLVISPRTVEGHVEHILAKLGFTSRVQVASWVASVRAGSA</sequence>
<dbReference type="Pfam" id="PF00196">
    <property type="entry name" value="GerE"/>
    <property type="match status" value="1"/>
</dbReference>
<dbReference type="Pfam" id="PF25872">
    <property type="entry name" value="HTH_77"/>
    <property type="match status" value="1"/>
</dbReference>
<dbReference type="InterPro" id="IPR058852">
    <property type="entry name" value="HTH_77"/>
</dbReference>